<dbReference type="KEGG" id="rin:ACS15_5267"/>
<dbReference type="Proteomes" id="UP000077927">
    <property type="component" value="Chromosome 2"/>
</dbReference>
<protein>
    <submittedName>
        <fullName evidence="2">Uncharacterized protein</fullName>
    </submittedName>
</protein>
<keyword evidence="1" id="KW-1133">Transmembrane helix</keyword>
<keyword evidence="1" id="KW-0812">Transmembrane</keyword>
<name>A0AAC9BNT7_9RALS</name>
<feature type="transmembrane region" description="Helical" evidence="1">
    <location>
        <begin position="12"/>
        <end position="33"/>
    </location>
</feature>
<dbReference type="EMBL" id="CP012606">
    <property type="protein sequence ID" value="ANH76759.1"/>
    <property type="molecule type" value="Genomic_DNA"/>
</dbReference>
<evidence type="ECO:0000256" key="1">
    <source>
        <dbReference type="SAM" id="Phobius"/>
    </source>
</evidence>
<sequence>MHSTSIRACIAFVIVFISTRLFRMFAIAFTYAVNLMNSRFGALPQIHL</sequence>
<keyword evidence="1" id="KW-0472">Membrane</keyword>
<organism evidence="2 3">
    <name type="scientific">Ralstonia insidiosa</name>
    <dbReference type="NCBI Taxonomy" id="190721"/>
    <lineage>
        <taxon>Bacteria</taxon>
        <taxon>Pseudomonadati</taxon>
        <taxon>Pseudomonadota</taxon>
        <taxon>Betaproteobacteria</taxon>
        <taxon>Burkholderiales</taxon>
        <taxon>Burkholderiaceae</taxon>
        <taxon>Ralstonia</taxon>
    </lineage>
</organism>
<evidence type="ECO:0000313" key="2">
    <source>
        <dbReference type="EMBL" id="ANH76759.1"/>
    </source>
</evidence>
<gene>
    <name evidence="2" type="ORF">ACS15_5267</name>
</gene>
<proteinExistence type="predicted"/>
<reference evidence="2 3" key="1">
    <citation type="submission" date="2015-09" db="EMBL/GenBank/DDBJ databases">
        <authorList>
            <person name="Xu Y."/>
            <person name="Nagy A."/>
            <person name="Liu N.T."/>
            <person name="Nou X."/>
        </authorList>
    </citation>
    <scope>NUCLEOTIDE SEQUENCE [LARGE SCALE GENOMIC DNA]</scope>
    <source>
        <strain evidence="2 3">FC1138</strain>
    </source>
</reference>
<dbReference type="AlphaFoldDB" id="A0AAC9BNT7"/>
<accession>A0AAC9BNT7</accession>
<evidence type="ECO:0000313" key="3">
    <source>
        <dbReference type="Proteomes" id="UP000077927"/>
    </source>
</evidence>